<dbReference type="SUPFAM" id="SSF52467">
    <property type="entry name" value="DHS-like NAD/FAD-binding domain"/>
    <property type="match status" value="1"/>
</dbReference>
<dbReference type="GeneID" id="97491252"/>
<reference evidence="18 19" key="1">
    <citation type="journal article" date="2018" name="Genome Announc.">
        <title>Complete genomes of two Megasphaera elsdenii strains, NCIMB 702410 and ATCC 25940.</title>
        <authorList>
            <person name="Hatmaker E.A."/>
            <person name="O'Dell K."/>
            <person name="Riley L.A."/>
            <person name="Klingeman D.M."/>
            <person name="Guss A.M."/>
        </authorList>
    </citation>
    <scope>NUCLEOTIDE SEQUENCE [LARGE SCALE GENOMIC DNA]</scope>
    <source>
        <strain evidence="18 19">NCIMB702410</strain>
    </source>
</reference>
<feature type="domain" description="Thiamine pyrophosphate enzyme central" evidence="15">
    <location>
        <begin position="192"/>
        <end position="324"/>
    </location>
</feature>
<dbReference type="Pfam" id="PF00205">
    <property type="entry name" value="TPP_enzyme_M"/>
    <property type="match status" value="1"/>
</dbReference>
<evidence type="ECO:0000259" key="17">
    <source>
        <dbReference type="Pfam" id="PF02776"/>
    </source>
</evidence>
<evidence type="ECO:0000256" key="8">
    <source>
        <dbReference type="ARBA" id="ARBA00022723"/>
    </source>
</evidence>
<dbReference type="CDD" id="cd02015">
    <property type="entry name" value="TPP_AHAS"/>
    <property type="match status" value="1"/>
</dbReference>
<keyword evidence="5 14" id="KW-0028">Amino-acid biosynthesis</keyword>
<keyword evidence="11 14" id="KW-0786">Thiamine pyrophosphate</keyword>
<dbReference type="InterPro" id="IPR012001">
    <property type="entry name" value="Thiamin_PyroP_enz_TPP-bd_dom"/>
</dbReference>
<dbReference type="PROSITE" id="PS00187">
    <property type="entry name" value="TPP_ENZYMES"/>
    <property type="match status" value="1"/>
</dbReference>
<keyword evidence="12 14" id="KW-0100">Branched-chain amino acid biosynthesis</keyword>
<dbReference type="GO" id="GO:0003984">
    <property type="term" value="F:acetolactate synthase activity"/>
    <property type="evidence" value="ECO:0007669"/>
    <property type="project" value="UniProtKB-EC"/>
</dbReference>
<dbReference type="EC" id="2.2.1.6" evidence="4 14"/>
<evidence type="ECO:0000256" key="2">
    <source>
        <dbReference type="ARBA" id="ARBA00005025"/>
    </source>
</evidence>
<keyword evidence="10 14" id="KW-0460">Magnesium</keyword>
<dbReference type="InterPro" id="IPR000399">
    <property type="entry name" value="TPP-bd_CS"/>
</dbReference>
<dbReference type="FunFam" id="3.40.50.970:FF:000016">
    <property type="entry name" value="Acetolactate synthase"/>
    <property type="match status" value="1"/>
</dbReference>
<comment type="cofactor">
    <cofactor evidence="14">
        <name>Mg(2+)</name>
        <dbReference type="ChEBI" id="CHEBI:18420"/>
    </cofactor>
    <text evidence="14">Binds 1 Mg(2+) ion per subunit.</text>
</comment>
<keyword evidence="8 14" id="KW-0479">Metal-binding</keyword>
<accession>A0A2S0M5U8</accession>
<dbReference type="Pfam" id="PF02775">
    <property type="entry name" value="TPP_enzyme_C"/>
    <property type="match status" value="1"/>
</dbReference>
<dbReference type="Gene3D" id="3.40.50.1220">
    <property type="entry name" value="TPP-binding domain"/>
    <property type="match status" value="1"/>
</dbReference>
<dbReference type="InterPro" id="IPR045229">
    <property type="entry name" value="TPP_enz"/>
</dbReference>
<dbReference type="SUPFAM" id="SSF52518">
    <property type="entry name" value="Thiamin diphosphate-binding fold (THDP-binding)"/>
    <property type="match status" value="2"/>
</dbReference>
<evidence type="ECO:0000256" key="6">
    <source>
        <dbReference type="ARBA" id="ARBA00022630"/>
    </source>
</evidence>
<evidence type="ECO:0000313" key="18">
    <source>
        <dbReference type="EMBL" id="AVO26809.1"/>
    </source>
</evidence>
<feature type="domain" description="Thiamine pyrophosphate enzyme TPP-binding" evidence="16">
    <location>
        <begin position="389"/>
        <end position="537"/>
    </location>
</feature>
<dbReference type="PANTHER" id="PTHR18968:SF13">
    <property type="entry name" value="ACETOLACTATE SYNTHASE CATALYTIC SUBUNIT, MITOCHONDRIAL"/>
    <property type="match status" value="1"/>
</dbReference>
<comment type="cofactor">
    <cofactor evidence="14">
        <name>thiamine diphosphate</name>
        <dbReference type="ChEBI" id="CHEBI:58937"/>
    </cofactor>
    <text evidence="14">Binds 1 thiamine pyrophosphate per subunit.</text>
</comment>
<comment type="pathway">
    <text evidence="2 14">Amino-acid biosynthesis; L-valine biosynthesis; L-valine from pyruvate: step 1/4.</text>
</comment>
<dbReference type="GO" id="GO:0000287">
    <property type="term" value="F:magnesium ion binding"/>
    <property type="evidence" value="ECO:0007669"/>
    <property type="project" value="UniProtKB-UniRule"/>
</dbReference>
<dbReference type="InterPro" id="IPR012846">
    <property type="entry name" value="Acetolactate_synth_lsu"/>
</dbReference>
<sequence length="565" mass="61428">MKMTGAQAVIECLKREQVQVVFGYPGGAVLTLYDELYKAKFPHILTGHEQGAVHAADGYARATGKPGVCFATSGPGVCNMVTGIATANMDSIPLVVISGQVATPLIGRDSFQEADISGITTPITKHNYLVKNVKELPRVLKEAFYIATTGRPGPVLVDIAKDVFDTPFEFEYPEEVHLRGYQGCHVGREADVDRAVEAIEKAKRPVILTGGGVVLSNMSDRLKHIVQQMHVPVVTTLMGKGCVPDTYDAHLGMVGMHGSYAANMAVTKCDLLVAIGARFDDRVTGDVENFAPNAQIVHFDIDKVEINKIVHADISVNGDLRWSLPLLDEKLAAHETHLADRYEAWRIFVLDMKAAHPFATRDLADAVSPQKLFEEVQKWTDDDTIVVTDVGQHQMWAAQFFDLNKPRRFVTSGGLGTMGYGLPAAMGAKLGCPKSKVVLFTGDGSIMMNCQEFATLHKYGVDVKTIVLHNNVLGMVNQWQRMFYNGHCAESVINDNPDLTAVSASMGVPGTAVHKPEDLAKAVENLFQTEGPALLDVFIPADENVYPMVPGGKRLDQMVLGGEGK</sequence>
<evidence type="ECO:0000256" key="5">
    <source>
        <dbReference type="ARBA" id="ARBA00022605"/>
    </source>
</evidence>
<keyword evidence="9" id="KW-0274">FAD</keyword>
<dbReference type="FunFam" id="3.40.50.1220:FF:000008">
    <property type="entry name" value="Acetolactate synthase"/>
    <property type="match status" value="1"/>
</dbReference>
<dbReference type="RefSeq" id="WP_014015284.1">
    <property type="nucleotide sequence ID" value="NZ_CBCRYV010000003.1"/>
</dbReference>
<organism evidence="18 19">
    <name type="scientific">Megasphaera elsdenii</name>
    <dbReference type="NCBI Taxonomy" id="907"/>
    <lineage>
        <taxon>Bacteria</taxon>
        <taxon>Bacillati</taxon>
        <taxon>Bacillota</taxon>
        <taxon>Negativicutes</taxon>
        <taxon>Veillonellales</taxon>
        <taxon>Veillonellaceae</taxon>
        <taxon>Megasphaera</taxon>
    </lineage>
</organism>
<evidence type="ECO:0000259" key="16">
    <source>
        <dbReference type="Pfam" id="PF02775"/>
    </source>
</evidence>
<proteinExistence type="inferred from homology"/>
<name>A0A2S0M5U8_MEGEL</name>
<dbReference type="FunFam" id="3.40.50.970:FF:000007">
    <property type="entry name" value="Acetolactate synthase"/>
    <property type="match status" value="1"/>
</dbReference>
<dbReference type="Pfam" id="PF02776">
    <property type="entry name" value="TPP_enzyme_N"/>
    <property type="match status" value="1"/>
</dbReference>
<dbReference type="UniPathway" id="UPA00047">
    <property type="reaction ID" value="UER00055"/>
</dbReference>
<dbReference type="InterPro" id="IPR029035">
    <property type="entry name" value="DHS-like_NAD/FAD-binding_dom"/>
</dbReference>
<dbReference type="InterPro" id="IPR029061">
    <property type="entry name" value="THDP-binding"/>
</dbReference>
<dbReference type="GO" id="GO:0050660">
    <property type="term" value="F:flavin adenine dinucleotide binding"/>
    <property type="evidence" value="ECO:0007669"/>
    <property type="project" value="InterPro"/>
</dbReference>
<dbReference type="GO" id="GO:0009099">
    <property type="term" value="P:L-valine biosynthetic process"/>
    <property type="evidence" value="ECO:0007669"/>
    <property type="project" value="UniProtKB-UniPathway"/>
</dbReference>
<dbReference type="GO" id="GO:0030976">
    <property type="term" value="F:thiamine pyrophosphate binding"/>
    <property type="evidence" value="ECO:0007669"/>
    <property type="project" value="UniProtKB-UniRule"/>
</dbReference>
<dbReference type="EMBL" id="CP027569">
    <property type="protein sequence ID" value="AVO26809.1"/>
    <property type="molecule type" value="Genomic_DNA"/>
</dbReference>
<keyword evidence="6" id="KW-0285">Flavoprotein</keyword>
<evidence type="ECO:0000256" key="7">
    <source>
        <dbReference type="ARBA" id="ARBA00022679"/>
    </source>
</evidence>
<dbReference type="Proteomes" id="UP000238358">
    <property type="component" value="Chromosome"/>
</dbReference>
<evidence type="ECO:0000256" key="14">
    <source>
        <dbReference type="RuleBase" id="RU003591"/>
    </source>
</evidence>
<gene>
    <name evidence="18" type="primary">ilvB</name>
    <name evidence="18" type="ORF">C6Y28_03830</name>
</gene>
<evidence type="ECO:0000256" key="12">
    <source>
        <dbReference type="ARBA" id="ARBA00023304"/>
    </source>
</evidence>
<dbReference type="GO" id="GO:0005948">
    <property type="term" value="C:acetolactate synthase complex"/>
    <property type="evidence" value="ECO:0007669"/>
    <property type="project" value="TreeGrafter"/>
</dbReference>
<dbReference type="InterPro" id="IPR011766">
    <property type="entry name" value="TPP_enzyme_TPP-bd"/>
</dbReference>
<dbReference type="AlphaFoldDB" id="A0A2S0M5U8"/>
<dbReference type="InterPro" id="IPR012000">
    <property type="entry name" value="Thiamin_PyroP_enz_cen_dom"/>
</dbReference>
<evidence type="ECO:0000256" key="4">
    <source>
        <dbReference type="ARBA" id="ARBA00013145"/>
    </source>
</evidence>
<evidence type="ECO:0000256" key="11">
    <source>
        <dbReference type="ARBA" id="ARBA00023052"/>
    </source>
</evidence>
<comment type="pathway">
    <text evidence="1 14">Amino-acid biosynthesis; L-isoleucine biosynthesis; L-isoleucine from 2-oxobutanoate: step 1/4.</text>
</comment>
<evidence type="ECO:0000313" key="19">
    <source>
        <dbReference type="Proteomes" id="UP000238358"/>
    </source>
</evidence>
<evidence type="ECO:0000259" key="15">
    <source>
        <dbReference type="Pfam" id="PF00205"/>
    </source>
</evidence>
<dbReference type="PANTHER" id="PTHR18968">
    <property type="entry name" value="THIAMINE PYROPHOSPHATE ENZYMES"/>
    <property type="match status" value="1"/>
</dbReference>
<dbReference type="InterPro" id="IPR039368">
    <property type="entry name" value="AHAS_TPP"/>
</dbReference>
<dbReference type="NCBIfam" id="TIGR00118">
    <property type="entry name" value="acolac_lg"/>
    <property type="match status" value="1"/>
</dbReference>
<keyword evidence="7 14" id="KW-0808">Transferase</keyword>
<dbReference type="CDD" id="cd07035">
    <property type="entry name" value="TPP_PYR_POX_like"/>
    <property type="match status" value="1"/>
</dbReference>
<comment type="catalytic activity">
    <reaction evidence="13 14">
        <text>2 pyruvate + H(+) = (2S)-2-acetolactate + CO2</text>
        <dbReference type="Rhea" id="RHEA:25249"/>
        <dbReference type="ChEBI" id="CHEBI:15361"/>
        <dbReference type="ChEBI" id="CHEBI:15378"/>
        <dbReference type="ChEBI" id="CHEBI:16526"/>
        <dbReference type="ChEBI" id="CHEBI:58476"/>
        <dbReference type="EC" id="2.2.1.6"/>
    </reaction>
</comment>
<evidence type="ECO:0000256" key="13">
    <source>
        <dbReference type="ARBA" id="ARBA00048670"/>
    </source>
</evidence>
<comment type="similarity">
    <text evidence="3 14">Belongs to the TPP enzyme family.</text>
</comment>
<evidence type="ECO:0000256" key="3">
    <source>
        <dbReference type="ARBA" id="ARBA00007812"/>
    </source>
</evidence>
<evidence type="ECO:0000256" key="1">
    <source>
        <dbReference type="ARBA" id="ARBA00004974"/>
    </source>
</evidence>
<evidence type="ECO:0000256" key="9">
    <source>
        <dbReference type="ARBA" id="ARBA00022827"/>
    </source>
</evidence>
<dbReference type="UniPathway" id="UPA00049">
    <property type="reaction ID" value="UER00059"/>
</dbReference>
<dbReference type="Gene3D" id="3.40.50.970">
    <property type="match status" value="2"/>
</dbReference>
<dbReference type="OrthoDB" id="4494979at2"/>
<evidence type="ECO:0000256" key="10">
    <source>
        <dbReference type="ARBA" id="ARBA00022842"/>
    </source>
</evidence>
<protein>
    <recommendedName>
        <fullName evidence="4 14">Acetolactate synthase</fullName>
        <ecNumber evidence="4 14">2.2.1.6</ecNumber>
    </recommendedName>
</protein>
<dbReference type="GO" id="GO:0009097">
    <property type="term" value="P:isoleucine biosynthetic process"/>
    <property type="evidence" value="ECO:0007669"/>
    <property type="project" value="UniProtKB-UniPathway"/>
</dbReference>
<feature type="domain" description="Thiamine pyrophosphate enzyme N-terminal TPP-binding" evidence="17">
    <location>
        <begin position="3"/>
        <end position="117"/>
    </location>
</feature>